<dbReference type="PROSITE" id="PS51272">
    <property type="entry name" value="SLH"/>
    <property type="match status" value="2"/>
</dbReference>
<keyword evidence="9" id="KW-1185">Reference proteome</keyword>
<dbReference type="Gene3D" id="2.60.40.4270">
    <property type="entry name" value="Listeria-Bacteroides repeat domain"/>
    <property type="match status" value="1"/>
</dbReference>
<name>A0ABT1RX58_9FIRM</name>
<evidence type="ECO:0000256" key="1">
    <source>
        <dbReference type="ARBA" id="ARBA00004196"/>
    </source>
</evidence>
<feature type="chain" id="PRO_5047018404" evidence="4">
    <location>
        <begin position="35"/>
        <end position="1896"/>
    </location>
</feature>
<feature type="domain" description="SLH" evidence="7">
    <location>
        <begin position="1730"/>
        <end position="1793"/>
    </location>
</feature>
<dbReference type="PANTHER" id="PTHR45661">
    <property type="entry name" value="SURFACE ANTIGEN"/>
    <property type="match status" value="1"/>
</dbReference>
<dbReference type="EMBL" id="JANFZH010000008">
    <property type="protein sequence ID" value="MCQ4839257.1"/>
    <property type="molecule type" value="Genomic_DNA"/>
</dbReference>
<comment type="caution">
    <text evidence="8">The sequence shown here is derived from an EMBL/GenBank/DDBJ whole genome shotgun (WGS) entry which is preliminary data.</text>
</comment>
<dbReference type="PROSITE" id="PS50835">
    <property type="entry name" value="IG_LIKE"/>
    <property type="match status" value="1"/>
</dbReference>
<evidence type="ECO:0000256" key="4">
    <source>
        <dbReference type="SAM" id="SignalP"/>
    </source>
</evidence>
<dbReference type="Gene3D" id="3.80.10.10">
    <property type="entry name" value="Ribonuclease Inhibitor"/>
    <property type="match status" value="2"/>
</dbReference>
<comment type="subcellular location">
    <subcellularLocation>
        <location evidence="1">Cell envelope</location>
    </subcellularLocation>
</comment>
<feature type="domain" description="SLH" evidence="7">
    <location>
        <begin position="1838"/>
        <end position="1896"/>
    </location>
</feature>
<dbReference type="InterPro" id="IPR041286">
    <property type="entry name" value="MBG_2"/>
</dbReference>
<dbReference type="RefSeq" id="WP_066860133.1">
    <property type="nucleotide sequence ID" value="NZ_CABKVV010000009.1"/>
</dbReference>
<feature type="region of interest" description="Disordered" evidence="3">
    <location>
        <begin position="1617"/>
        <end position="1637"/>
    </location>
</feature>
<dbReference type="InterPro" id="IPR013378">
    <property type="entry name" value="InlB-like_B-rpt"/>
</dbReference>
<feature type="region of interest" description="Disordered" evidence="3">
    <location>
        <begin position="59"/>
        <end position="88"/>
    </location>
</feature>
<dbReference type="InterPro" id="IPR007110">
    <property type="entry name" value="Ig-like_dom"/>
</dbReference>
<evidence type="ECO:0000256" key="3">
    <source>
        <dbReference type="SAM" id="MobiDB-lite"/>
    </source>
</evidence>
<dbReference type="PROSITE" id="PS50853">
    <property type="entry name" value="FN3"/>
    <property type="match status" value="1"/>
</dbReference>
<dbReference type="Proteomes" id="UP001524473">
    <property type="component" value="Unassembled WGS sequence"/>
</dbReference>
<dbReference type="Gene3D" id="2.160.20.110">
    <property type="match status" value="2"/>
</dbReference>
<dbReference type="Pfam" id="PF18676">
    <property type="entry name" value="MBG_2"/>
    <property type="match status" value="1"/>
</dbReference>
<dbReference type="Gene3D" id="2.60.40.1080">
    <property type="match status" value="1"/>
</dbReference>
<feature type="signal peptide" evidence="4">
    <location>
        <begin position="1"/>
        <end position="34"/>
    </location>
</feature>
<feature type="domain" description="Ig-like" evidence="5">
    <location>
        <begin position="1359"/>
        <end position="1442"/>
    </location>
</feature>
<accession>A0ABT1RX58</accession>
<reference evidence="8 9" key="1">
    <citation type="submission" date="2022-06" db="EMBL/GenBank/DDBJ databases">
        <title>Isolation of gut microbiota from human fecal samples.</title>
        <authorList>
            <person name="Pamer E.G."/>
            <person name="Barat B."/>
            <person name="Waligurski E."/>
            <person name="Medina S."/>
            <person name="Paddock L."/>
            <person name="Mostad J."/>
        </authorList>
    </citation>
    <scope>NUCLEOTIDE SEQUENCE [LARGE SCALE GENOMIC DNA]</scope>
    <source>
        <strain evidence="8 9">DFI.9.73</strain>
    </source>
</reference>
<keyword evidence="2" id="KW-0677">Repeat</keyword>
<dbReference type="SUPFAM" id="SSF52058">
    <property type="entry name" value="L domain-like"/>
    <property type="match status" value="1"/>
</dbReference>
<keyword evidence="4" id="KW-0732">Signal</keyword>
<dbReference type="InterPro" id="IPR026906">
    <property type="entry name" value="LRR_5"/>
</dbReference>
<dbReference type="InterPro" id="IPR008964">
    <property type="entry name" value="Invasin/intimin_cell_adhesion"/>
</dbReference>
<evidence type="ECO:0000259" key="6">
    <source>
        <dbReference type="PROSITE" id="PS50853"/>
    </source>
</evidence>
<dbReference type="InterPro" id="IPR001119">
    <property type="entry name" value="SLH_dom"/>
</dbReference>
<dbReference type="InterPro" id="IPR032675">
    <property type="entry name" value="LRR_dom_sf"/>
</dbReference>
<evidence type="ECO:0000313" key="9">
    <source>
        <dbReference type="Proteomes" id="UP001524473"/>
    </source>
</evidence>
<dbReference type="SUPFAM" id="SSF49373">
    <property type="entry name" value="Invasin/intimin cell-adhesion fragments"/>
    <property type="match status" value="1"/>
</dbReference>
<gene>
    <name evidence="8" type="ORF">NE695_04930</name>
</gene>
<feature type="domain" description="Fibronectin type-III" evidence="6">
    <location>
        <begin position="1359"/>
        <end position="1452"/>
    </location>
</feature>
<dbReference type="Pfam" id="PF09479">
    <property type="entry name" value="Flg_new"/>
    <property type="match status" value="2"/>
</dbReference>
<dbReference type="Pfam" id="PF13306">
    <property type="entry name" value="LRR_5"/>
    <property type="match status" value="3"/>
</dbReference>
<dbReference type="NCBIfam" id="TIGR02543">
    <property type="entry name" value="List_Bact_rpt"/>
    <property type="match status" value="2"/>
</dbReference>
<dbReference type="InterPro" id="IPR053139">
    <property type="entry name" value="Surface_bspA-like"/>
</dbReference>
<evidence type="ECO:0000313" key="8">
    <source>
        <dbReference type="EMBL" id="MCQ4839257.1"/>
    </source>
</evidence>
<dbReference type="InterPro" id="IPR042229">
    <property type="entry name" value="Listeria/Bacterioides_rpt_sf"/>
</dbReference>
<protein>
    <submittedName>
        <fullName evidence="8">Leucine-rich repeat protein</fullName>
    </submittedName>
</protein>
<dbReference type="GeneID" id="90531073"/>
<dbReference type="InterPro" id="IPR003961">
    <property type="entry name" value="FN3_dom"/>
</dbReference>
<evidence type="ECO:0000259" key="7">
    <source>
        <dbReference type="PROSITE" id="PS51272"/>
    </source>
</evidence>
<dbReference type="Pfam" id="PF00395">
    <property type="entry name" value="SLH"/>
    <property type="match status" value="2"/>
</dbReference>
<proteinExistence type="predicted"/>
<sequence length="1896" mass="199073">MKKQRKWKPYSSRILSSLLALCLLIGMLPTAALAAEDEPQDGGAPIVCTELEGCTEDTHDESCPLYVKPSAPPAEEPTEPGEGSSAEERLSELVAALPALTDISPEDEGQIEAVYNQITDIYAFSDENGLTLTNEQEIVIERILTVLYSTDTFSEPMPEGTWIEAVTECPNGYTADEENKKVTISSSEGMAWFAKQLQTNAYTGYSVSLESDINLSAHYWASWNNTYAFSGEFNGNGHTISNLYISATSSWQGLFPIIKNGGAIKNLKVSQIDISAEEGHVVDTCGVISPQLQDGTITNCSISNGTVTVRSGVGGIVGSTILDTGGIISYCSVSDFTFNLSGNSNIRGGGIAGELRQGNIYTNCFVYDVTFCLTNSVSSRSFDVGGIAGFNLGGSVEQCCVLNFSASVNAENPVMNIGSVVGNYNSGSIMRCYAEGHETYSPIGAGAETDVTTLSANQFKDASNFPALDFDNIWSIDGAQGLVLQAKTGFPTVFYAEKLKIMDGDAVIGGYDGTGSAVAQELSISIPMNCGSVAISASASTGATLTGLPATVEFESLDTVKSCTFQVTYPGETVKIFRITLNRPKVLSGEGTDQSPILVSNLEDLEVLSENISQRNIPNAFISFTADIDCLGKSITPVPAVMNVQGNQHTISNFIISDEYTQGSGLFKALEESGKITDLYLDNAYLNGGPNSGVLVGTISENAKVTKCAVTNSAFLGGIGHYSGLIFGKNSGSISQCYSTGDTRNAGPNIMTGGLGGTNAGTIKNCYSDVYVTGNNSGNDKGPFVWTNESGMIENCIWNAEKVTNCFSIGPASHSTRQGTVQNSAGVDAKGGSFTQEAIFKATAIPLPTKTGYVFDGWYDNAELTGTPATTVSADSTYYAKWLITGGFCGDPAVNEGRNVTWALTKNGTVTVDGEEKTAYALTISGNGAMADYSDQKDNPWCIALPDNAYQDQITKIVIGAGITKLGSCAFLWCKNVSAVEFEGGSRLREIGLNGFHSMAKLTEITFPAQLEVIGEAAFYSCSTLETVTFENPDILTAIGKSAFGACSKLVYFNNTEKSDAKEILPQSLTEIRPNAFQNCSNMIGQITIPSAVEELTGSFWGCAKLSKITFANNSRLTKLGANTFNGCKGITEIELPSELTSIGTSAFSNVPITSIVIPSQVTEIGDSAFSSSTKDANTIANVVFSENSQIKKIGNNSFKFSLITSISLPEGLEELGNSVFQQSTITAITIPSTVKKIGTNMFHDHRLATINMSALTDDAEFTGCLGSLAHGTVVYLASEAAKIKLAHNDTNYGQLVYAITNGGVVPAGEFTTEALNAPVREGYTFDGWYVNADFSGPKLSGAPQNATAYYAKWTLGKPEVEVTASASSITSSQSAILTAAAIHELEGVTYEYQWYTGTPDSGSAISGATSQTYTVSSLTSDSTYYCKVTAVNGADKSDSVSSTGVTITKATNTGNVTITSPAEDAKTAAYGGAAFDVVYTVSDNKTATVTSSNEKVATVSGDTVTIVGAGTTTITATFAGNANYSTASDSFTLTVNKAVLTATYAGETIYVGGTPALKVTVTGFVNNETAGTAAGYTAPSVKNSHTAAGSYTLTPSGGSATNYDFNYVGGTLTIRTHSSSSGGSTTETTTNPDGSTLVVETMADGTVITTETRADGVKVKTVDEPGRDVTAEVTIPQNVGGTTVTIPADVDYGMVARDEDTGELIKLSFPTGDGMLVKLEGSAELVLVNNAKDFSDTTGHWAQDAIDFVTARGLFGGISETSFAPDSPMTRAMLMTVLARFDGQDTEGGAVWYEKGMEWAVANSVSDGSNPNHAVTREQTAAMLWRYAGCPAAEGSLSGFMDAGSTSEYAVDAICWTVSAGIIGGTGTGVLAPQDNAARAQVAAILMRFVENLVK</sequence>
<dbReference type="PANTHER" id="PTHR45661:SF3">
    <property type="entry name" value="IG-LIKE DOMAIN-CONTAINING PROTEIN"/>
    <property type="match status" value="1"/>
</dbReference>
<organism evidence="8 9">
    <name type="scientific">Neglectibacter timonensis</name>
    <dbReference type="NCBI Taxonomy" id="1776382"/>
    <lineage>
        <taxon>Bacteria</taxon>
        <taxon>Bacillati</taxon>
        <taxon>Bacillota</taxon>
        <taxon>Clostridia</taxon>
        <taxon>Eubacteriales</taxon>
        <taxon>Oscillospiraceae</taxon>
        <taxon>Neglectibacter</taxon>
    </lineage>
</organism>
<evidence type="ECO:0000256" key="2">
    <source>
        <dbReference type="ARBA" id="ARBA00022737"/>
    </source>
</evidence>
<dbReference type="CDD" id="cd00063">
    <property type="entry name" value="FN3"/>
    <property type="match status" value="1"/>
</dbReference>
<dbReference type="Gene3D" id="2.60.40.2700">
    <property type="match status" value="1"/>
</dbReference>
<evidence type="ECO:0000259" key="5">
    <source>
        <dbReference type="PROSITE" id="PS50835"/>
    </source>
</evidence>